<evidence type="ECO:0000313" key="1">
    <source>
        <dbReference type="EMBL" id="CCH17185.1"/>
    </source>
</evidence>
<dbReference type="RefSeq" id="WP_007457660.1">
    <property type="nucleotide sequence ID" value="NZ_HF570108.1"/>
</dbReference>
<gene>
    <name evidence="1" type="ORF">MILUP08_42105</name>
</gene>
<accession>I0L038</accession>
<dbReference type="Proteomes" id="UP000003448">
    <property type="component" value="Unassembled WGS sequence"/>
</dbReference>
<evidence type="ECO:0000313" key="2">
    <source>
        <dbReference type="Proteomes" id="UP000003448"/>
    </source>
</evidence>
<evidence type="ECO:0008006" key="3">
    <source>
        <dbReference type="Google" id="ProtNLM"/>
    </source>
</evidence>
<name>I0L038_9ACTN</name>
<dbReference type="eggNOG" id="COG3214">
    <property type="taxonomic scope" value="Bacteria"/>
</dbReference>
<dbReference type="PANTHER" id="PTHR30528">
    <property type="entry name" value="CYTOPLASMIC PROTEIN"/>
    <property type="match status" value="1"/>
</dbReference>
<comment type="caution">
    <text evidence="1">The sequence shown here is derived from an EMBL/GenBank/DDBJ whole genome shotgun (WGS) entry which is preliminary data.</text>
</comment>
<dbReference type="STRING" id="1150864.MILUP08_42105"/>
<dbReference type="Pfam" id="PF06224">
    <property type="entry name" value="AlkZ-like"/>
    <property type="match status" value="1"/>
</dbReference>
<dbReference type="AlphaFoldDB" id="I0L038"/>
<proteinExistence type="predicted"/>
<dbReference type="EMBL" id="CAIE01000017">
    <property type="protein sequence ID" value="CCH17185.1"/>
    <property type="molecule type" value="Genomic_DNA"/>
</dbReference>
<dbReference type="InterPro" id="IPR009351">
    <property type="entry name" value="AlkZ-like"/>
</dbReference>
<dbReference type="PANTHER" id="PTHR30528:SF0">
    <property type="entry name" value="CYTOPLASMIC PROTEIN"/>
    <property type="match status" value="1"/>
</dbReference>
<sequence length="362" mass="40619">MVPHQLDRAQARRIAVRAQLLAAPRPTDLLTVVRQLTLVQIDPTAAVAPSADLVCWSRLGSSYEPAHLQQALERDRTLFEHQAMVRPMDDLGLHLAAMAAWPTHERPRAWLRSNDSFRRDVLDLLARSGPLLSRDIPDTCVVPWPSSGWTNNRNVTQMLEFLVLRGEVAVAGRRGRQRLWDVAERVYPAGTPAVGLEEAHRLRNERRLRALGIAREKAMVVPGEPADVGDAGEPAVVEGVAGVWRVDPAALGQPFTGRTAVLSPFDRLVHDRVRLAELFEYEYVLEMYKPKASRRWGYFALPILHGDRLVGKVDATADRRRGTFTVHTVHEDVPFTPELTRAVHDELRDLASWLKLSAEGLR</sequence>
<protein>
    <recommendedName>
        <fullName evidence="3">Winged helix-turn-helix domain-containing protein</fullName>
    </recommendedName>
</protein>
<organism evidence="1 2">
    <name type="scientific">Micromonospora lupini str. Lupac 08</name>
    <dbReference type="NCBI Taxonomy" id="1150864"/>
    <lineage>
        <taxon>Bacteria</taxon>
        <taxon>Bacillati</taxon>
        <taxon>Actinomycetota</taxon>
        <taxon>Actinomycetes</taxon>
        <taxon>Micromonosporales</taxon>
        <taxon>Micromonosporaceae</taxon>
        <taxon>Micromonospora</taxon>
    </lineage>
</organism>
<keyword evidence="2" id="KW-1185">Reference proteome</keyword>
<reference evidence="2" key="1">
    <citation type="journal article" date="2012" name="J. Bacteriol.">
        <title>Genome Sequence of Micromonospora lupini Lupac 08, Isolated from Root Nodules of Lupinus angustifolius.</title>
        <authorList>
            <person name="Alonso-Vega P."/>
            <person name="Normand P."/>
            <person name="Bacigalupe R."/>
            <person name="Pujic P."/>
            <person name="Lajus A."/>
            <person name="Vallenet D."/>
            <person name="Carro L."/>
            <person name="Coll P."/>
            <person name="Trujillo M.E."/>
        </authorList>
    </citation>
    <scope>NUCLEOTIDE SEQUENCE [LARGE SCALE GENOMIC DNA]</scope>
    <source>
        <strain evidence="2">Lupac 08</strain>
    </source>
</reference>
<dbReference type="OrthoDB" id="9787207at2"/>